<evidence type="ECO:0000313" key="2">
    <source>
        <dbReference type="Proteomes" id="UP001215956"/>
    </source>
</evidence>
<sequence>MRYHRTTGENLVVVGKGRNIHQNGPTSTTTGFSGILLLRETPPAIAFVRVYKLRAR</sequence>
<accession>A0ABT5XI34</accession>
<name>A0ABT5XI34_9EURY</name>
<dbReference type="EMBL" id="JARFPL010000085">
    <property type="protein sequence ID" value="MDF0594380.1"/>
    <property type="molecule type" value="Genomic_DNA"/>
</dbReference>
<proteinExistence type="predicted"/>
<organism evidence="1 2">
    <name type="scientific">Candidatus Methanocrinis alkalitolerans</name>
    <dbReference type="NCBI Taxonomy" id="3033395"/>
    <lineage>
        <taxon>Archaea</taxon>
        <taxon>Methanobacteriati</taxon>
        <taxon>Methanobacteriota</taxon>
        <taxon>Stenosarchaea group</taxon>
        <taxon>Methanomicrobia</taxon>
        <taxon>Methanotrichales</taxon>
        <taxon>Methanotrichaceae</taxon>
        <taxon>Methanocrinis</taxon>
    </lineage>
</organism>
<reference evidence="1 2" key="1">
    <citation type="submission" date="2023-03" db="EMBL/GenBank/DDBJ databases">
        <title>Whole genome sequencing of Methanotrichaceae archaeon M04Ac.</title>
        <authorList>
            <person name="Khomyakova M.A."/>
            <person name="Merkel A.Y."/>
            <person name="Slobodkin A.I."/>
        </authorList>
    </citation>
    <scope>NUCLEOTIDE SEQUENCE [LARGE SCALE GENOMIC DNA]</scope>
    <source>
        <strain evidence="1 2">M04Ac</strain>
    </source>
</reference>
<evidence type="ECO:0000313" key="1">
    <source>
        <dbReference type="EMBL" id="MDF0594380.1"/>
    </source>
</evidence>
<keyword evidence="2" id="KW-1185">Reference proteome</keyword>
<protein>
    <submittedName>
        <fullName evidence="1">Uncharacterized protein</fullName>
    </submittedName>
</protein>
<comment type="caution">
    <text evidence="1">The sequence shown here is derived from an EMBL/GenBank/DDBJ whole genome shotgun (WGS) entry which is preliminary data.</text>
</comment>
<dbReference type="Proteomes" id="UP001215956">
    <property type="component" value="Unassembled WGS sequence"/>
</dbReference>
<gene>
    <name evidence="1" type="ORF">P0O24_12430</name>
</gene>